<sequence>MKVRVTCFWDDDSTLLGQLSRYAFGKAQWKDMQLVTNEDYDVLVILTSPHPSLKEYNKEKAVTLLTEPPQSAHIQGEDQSGKVPVYLHLPFWGNIPDEEIKHLSNTGVPKSELLSAVTSELGYMEGHQLRLQVIYHLSQKINEGFDLWGKKYTNHFFEKIHAYRGELTNKYDGLWDYQYHFACENTFIDNYFTEKLTDPILAEALCFYDGCQNIEDFIDPRSFIRINVQDPVTATERIIQAINDEEWEQRIPYIREQKQRLLRDLNPLNIIWLAASGQDVIKACKL</sequence>
<gene>
    <name evidence="2" type="ORF">DF182_23405</name>
</gene>
<name>A0A365XV48_9BACT</name>
<protein>
    <recommendedName>
        <fullName evidence="1">Fucosyltransferase C-terminal domain-containing protein</fullName>
    </recommendedName>
</protein>
<dbReference type="InterPro" id="IPR038577">
    <property type="entry name" value="GT10-like_C_sf"/>
</dbReference>
<evidence type="ECO:0000313" key="3">
    <source>
        <dbReference type="Proteomes" id="UP000253410"/>
    </source>
</evidence>
<dbReference type="Gene3D" id="3.40.50.11660">
    <property type="entry name" value="Glycosyl transferase family 10, C-terminal domain"/>
    <property type="match status" value="1"/>
</dbReference>
<comment type="caution">
    <text evidence="2">The sequence shown here is derived from an EMBL/GenBank/DDBJ whole genome shotgun (WGS) entry which is preliminary data.</text>
</comment>
<keyword evidence="3" id="KW-1185">Reference proteome</keyword>
<dbReference type="EMBL" id="QFFJ01000002">
    <property type="protein sequence ID" value="RBL89465.1"/>
    <property type="molecule type" value="Genomic_DNA"/>
</dbReference>
<organism evidence="2 3">
    <name type="scientific">Chitinophaga flava</name>
    <dbReference type="NCBI Taxonomy" id="2259036"/>
    <lineage>
        <taxon>Bacteria</taxon>
        <taxon>Pseudomonadati</taxon>
        <taxon>Bacteroidota</taxon>
        <taxon>Chitinophagia</taxon>
        <taxon>Chitinophagales</taxon>
        <taxon>Chitinophagaceae</taxon>
        <taxon>Chitinophaga</taxon>
    </lineage>
</organism>
<dbReference type="AlphaFoldDB" id="A0A365XV48"/>
<dbReference type="RefSeq" id="WP_113618210.1">
    <property type="nucleotide sequence ID" value="NZ_QFFJ01000002.1"/>
</dbReference>
<dbReference type="Pfam" id="PF00852">
    <property type="entry name" value="Glyco_transf_10"/>
    <property type="match status" value="1"/>
</dbReference>
<dbReference type="OrthoDB" id="9791032at2"/>
<feature type="domain" description="Fucosyltransferase C-terminal" evidence="1">
    <location>
        <begin position="125"/>
        <end position="234"/>
    </location>
</feature>
<dbReference type="SUPFAM" id="SSF53756">
    <property type="entry name" value="UDP-Glycosyltransferase/glycogen phosphorylase"/>
    <property type="match status" value="1"/>
</dbReference>
<evidence type="ECO:0000259" key="1">
    <source>
        <dbReference type="Pfam" id="PF00852"/>
    </source>
</evidence>
<dbReference type="Proteomes" id="UP000253410">
    <property type="component" value="Unassembled WGS sequence"/>
</dbReference>
<accession>A0A365XV48</accession>
<dbReference type="InterPro" id="IPR055270">
    <property type="entry name" value="Glyco_tran_10_C"/>
</dbReference>
<evidence type="ECO:0000313" key="2">
    <source>
        <dbReference type="EMBL" id="RBL89465.1"/>
    </source>
</evidence>
<proteinExistence type="predicted"/>
<reference evidence="2 3" key="1">
    <citation type="submission" date="2018-05" db="EMBL/GenBank/DDBJ databases">
        <title>Chitinophaga sp. K3CV102501T nov., isolated from isolated from a monsoon evergreen broad-leaved forest soil.</title>
        <authorList>
            <person name="Lv Y."/>
        </authorList>
    </citation>
    <scope>NUCLEOTIDE SEQUENCE [LARGE SCALE GENOMIC DNA]</scope>
    <source>
        <strain evidence="2 3">GDMCC 1.1325</strain>
    </source>
</reference>